<evidence type="ECO:0000313" key="1">
    <source>
        <dbReference type="EMBL" id="OPX45614.1"/>
    </source>
</evidence>
<dbReference type="AlphaFoldDB" id="A0A1V4SP47"/>
<proteinExistence type="predicted"/>
<name>A0A1V4SP47_RUMHU</name>
<reference evidence="1 2" key="1">
    <citation type="submission" date="2017-03" db="EMBL/GenBank/DDBJ databases">
        <title>Genome sequence of Clostridium hungatei DSM 14427.</title>
        <authorList>
            <person name="Poehlein A."/>
            <person name="Daniel R."/>
        </authorList>
    </citation>
    <scope>NUCLEOTIDE SEQUENCE [LARGE SCALE GENOMIC DNA]</scope>
    <source>
        <strain evidence="1 2">DSM 14427</strain>
    </source>
</reference>
<dbReference type="STRING" id="48256.CLHUN_05510"/>
<comment type="caution">
    <text evidence="1">The sequence shown here is derived from an EMBL/GenBank/DDBJ whole genome shotgun (WGS) entry which is preliminary data.</text>
</comment>
<dbReference type="EMBL" id="MZGX01000003">
    <property type="protein sequence ID" value="OPX45614.1"/>
    <property type="molecule type" value="Genomic_DNA"/>
</dbReference>
<protein>
    <submittedName>
        <fullName evidence="1">Uncharacterized protein</fullName>
    </submittedName>
</protein>
<keyword evidence="2" id="KW-1185">Reference proteome</keyword>
<accession>A0A1V4SP47</accession>
<sequence length="260" mass="30169">MVTDFIINTGKNYDHNNYTILIASNRESGAANLWGVPMVEVYYYVRTENLSNILDCGLKLSAYYNREIIMDGDRVMCFSGLLNPKDDPELYKSPGYTCLKIQVKNEKCFIADRFLYENANGLKDSELELYYKSVIPIEKYIFGAYRLPECLITTTILPGEAAVLDKRMDSPVIYTNSEELYINNVLQDLREQLAESDDFLLYYFFDRLAEEKQVEKLENEHKGTAVFKTGTGSTYCIKKPQIERINEKFRLQTYRQDKSV</sequence>
<organism evidence="1 2">
    <name type="scientific">Ruminiclostridium hungatei</name>
    <name type="common">Clostridium hungatei</name>
    <dbReference type="NCBI Taxonomy" id="48256"/>
    <lineage>
        <taxon>Bacteria</taxon>
        <taxon>Bacillati</taxon>
        <taxon>Bacillota</taxon>
        <taxon>Clostridia</taxon>
        <taxon>Eubacteriales</taxon>
        <taxon>Oscillospiraceae</taxon>
        <taxon>Ruminiclostridium</taxon>
    </lineage>
</organism>
<dbReference type="Proteomes" id="UP000191554">
    <property type="component" value="Unassembled WGS sequence"/>
</dbReference>
<gene>
    <name evidence="1" type="ORF">CLHUN_05510</name>
</gene>
<evidence type="ECO:0000313" key="2">
    <source>
        <dbReference type="Proteomes" id="UP000191554"/>
    </source>
</evidence>